<comment type="subcellular location">
    <subcellularLocation>
        <location evidence="1">Virion</location>
    </subcellularLocation>
</comment>
<evidence type="ECO:0000256" key="7">
    <source>
        <dbReference type="ARBA" id="ARBA00033227"/>
    </source>
</evidence>
<dbReference type="InterPro" id="IPR010992">
    <property type="entry name" value="IHF-like_DNA-bd_dom_sf"/>
</dbReference>
<keyword evidence="5" id="KW-0426">Late protein</keyword>
<evidence type="ECO:0000256" key="8">
    <source>
        <dbReference type="ARBA" id="ARBA00046140"/>
    </source>
</evidence>
<comment type="similarity">
    <text evidence="9">Belongs to the bacterial histone-like protein family.</text>
</comment>
<dbReference type="InterPro" id="IPR000119">
    <property type="entry name" value="Hist_DNA-bd"/>
</dbReference>
<sequence length="94" mass="10533">MKQSELIEKVAKKGKMTKAEARRMVDLVMGELETGVKQVRKDGRVSIPRLGTFRITKRSGRMGRNPRTGEPVRIRASKSLRLRPASNLRKAAGC</sequence>
<reference evidence="10" key="1">
    <citation type="submission" date="2011-11" db="EMBL/GenBank/DDBJ databases">
        <title>Construction and analysis of a metagenome of deep-sea sediment.</title>
        <authorList>
            <person name="Huo Y.-Y."/>
            <person name="Cheng H."/>
            <person name="Wu M."/>
        </authorList>
    </citation>
    <scope>NUCLEOTIDE SEQUENCE</scope>
</reference>
<dbReference type="AlphaFoldDB" id="H9BX23"/>
<dbReference type="Gene3D" id="4.10.520.10">
    <property type="entry name" value="IHF-like DNA-binding proteins"/>
    <property type="match status" value="1"/>
</dbReference>
<dbReference type="GO" id="GO:0005829">
    <property type="term" value="C:cytosol"/>
    <property type="evidence" value="ECO:0007669"/>
    <property type="project" value="TreeGrafter"/>
</dbReference>
<proteinExistence type="inferred from homology"/>
<evidence type="ECO:0000256" key="3">
    <source>
        <dbReference type="ARBA" id="ARBA00016145"/>
    </source>
</evidence>
<comment type="subunit">
    <text evidence="2">Homodimer.</text>
</comment>
<comment type="function">
    <text evidence="8">DNA-binding protein that plays a critical role in nucleoid compaction, genome replication and DNA replication and transcription. Binds to both ssDNA and dsDNA with a binding site covering about 15 nucleotides. Displays DNA-supercoiling activity only when associated with the viral DNA topoisomerase 2.</text>
</comment>
<dbReference type="GO" id="GO:0030527">
    <property type="term" value="F:structural constituent of chromatin"/>
    <property type="evidence" value="ECO:0007669"/>
    <property type="project" value="InterPro"/>
</dbReference>
<dbReference type="CDD" id="cd13831">
    <property type="entry name" value="HU"/>
    <property type="match status" value="1"/>
</dbReference>
<dbReference type="PRINTS" id="PR01727">
    <property type="entry name" value="DNABINDINGHU"/>
</dbReference>
<evidence type="ECO:0000256" key="6">
    <source>
        <dbReference type="ARBA" id="ARBA00033120"/>
    </source>
</evidence>
<dbReference type="PANTHER" id="PTHR33175">
    <property type="entry name" value="DNA-BINDING PROTEIN HU"/>
    <property type="match status" value="1"/>
</dbReference>
<dbReference type="EMBL" id="JQ085822">
    <property type="protein sequence ID" value="AFD03345.1"/>
    <property type="molecule type" value="Genomic_DNA"/>
</dbReference>
<evidence type="ECO:0000256" key="4">
    <source>
        <dbReference type="ARBA" id="ARBA00022705"/>
    </source>
</evidence>
<accession>H9BX23</accession>
<organism evidence="10">
    <name type="scientific">uncultured bacterium W5-15b</name>
    <dbReference type="NCBI Taxonomy" id="1130997"/>
    <lineage>
        <taxon>Bacteria</taxon>
        <taxon>environmental samples</taxon>
    </lineage>
</organism>
<evidence type="ECO:0000256" key="2">
    <source>
        <dbReference type="ARBA" id="ARBA00011738"/>
    </source>
</evidence>
<dbReference type="GO" id="GO:0006260">
    <property type="term" value="P:DNA replication"/>
    <property type="evidence" value="ECO:0007669"/>
    <property type="project" value="UniProtKB-KW"/>
</dbReference>
<dbReference type="SUPFAM" id="SSF47729">
    <property type="entry name" value="IHF-like DNA-binding proteins"/>
    <property type="match status" value="1"/>
</dbReference>
<name>H9BX23_9BACT</name>
<dbReference type="GO" id="GO:0003677">
    <property type="term" value="F:DNA binding"/>
    <property type="evidence" value="ECO:0007669"/>
    <property type="project" value="UniProtKB-KW"/>
</dbReference>
<keyword evidence="10" id="KW-0238">DNA-binding</keyword>
<evidence type="ECO:0000256" key="1">
    <source>
        <dbReference type="ARBA" id="ARBA00004328"/>
    </source>
</evidence>
<protein>
    <recommendedName>
        <fullName evidence="3">Viral histone-like protein</fullName>
    </recommendedName>
    <alternativeName>
        <fullName evidence="7">DNA-binding protein pA104R</fullName>
    </alternativeName>
    <alternativeName>
        <fullName evidence="6">pA104R</fullName>
    </alternativeName>
</protein>
<evidence type="ECO:0000313" key="10">
    <source>
        <dbReference type="EMBL" id="AFD03345.1"/>
    </source>
</evidence>
<evidence type="ECO:0000256" key="9">
    <source>
        <dbReference type="RuleBase" id="RU003939"/>
    </source>
</evidence>
<dbReference type="SMART" id="SM00411">
    <property type="entry name" value="BHL"/>
    <property type="match status" value="1"/>
</dbReference>
<dbReference type="Pfam" id="PF00216">
    <property type="entry name" value="Bac_DNA_binding"/>
    <property type="match status" value="1"/>
</dbReference>
<dbReference type="PANTHER" id="PTHR33175:SF13">
    <property type="entry name" value="HISTONE-LIKE PROTEIN"/>
    <property type="match status" value="1"/>
</dbReference>
<evidence type="ECO:0000256" key="5">
    <source>
        <dbReference type="ARBA" id="ARBA00022921"/>
    </source>
</evidence>
<keyword evidence="4" id="KW-0235">DNA replication</keyword>